<dbReference type="InterPro" id="IPR011990">
    <property type="entry name" value="TPR-like_helical_dom_sf"/>
</dbReference>
<name>A0A919WBG7_9ACTN</name>
<keyword evidence="4" id="KW-1185">Reference proteome</keyword>
<comment type="caution">
    <text evidence="3">The sequence shown here is derived from an EMBL/GenBank/DDBJ whole genome shotgun (WGS) entry which is preliminary data.</text>
</comment>
<evidence type="ECO:0000259" key="2">
    <source>
        <dbReference type="PROSITE" id="PS50943"/>
    </source>
</evidence>
<organism evidence="3 4">
    <name type="scientific">Paractinoplanes toevensis</name>
    <dbReference type="NCBI Taxonomy" id="571911"/>
    <lineage>
        <taxon>Bacteria</taxon>
        <taxon>Bacillati</taxon>
        <taxon>Actinomycetota</taxon>
        <taxon>Actinomycetes</taxon>
        <taxon>Micromonosporales</taxon>
        <taxon>Micromonosporaceae</taxon>
        <taxon>Paractinoplanes</taxon>
    </lineage>
</organism>
<proteinExistence type="predicted"/>
<dbReference type="EMBL" id="BOQN01000134">
    <property type="protein sequence ID" value="GIM97131.1"/>
    <property type="molecule type" value="Genomic_DNA"/>
</dbReference>
<sequence>MRVISAYRRIEMEVYGGSVPSGESPPNSAGSPDPGRVYTLPELADALNLLRARRSYSSLDKAVGGEPAKKRHALAPSTISDLIRGKSIPSPDTVVTFLSACGLATDAQQPWLAALERVSTAHLRRPPGAVRVRDADPRRLGVHASIQLEGGADELPPYVPRDLDADLRTAITAASRRGGFVLVRGSSSVGKSRSMLEAIRAALPEWWLLQPADAAAVRAIADTAVKRTVVWLDELQRYLNEPGGLPIGAVRALLDAGLVVAATLWPAEYAARVASRTPAEPDPYDNDRALLRLARVVDVPDALTSAERDRAERLGGDPRIRVALGTRDAGFTQVLAAGPELVRWWEHADVTDPRQCYGKAVITASLDARRIGEDAPLTREFLFHAAPAYVSDALRAQAPDDWLEQAITYATTRMHGATGCLSAVSAGMGQIAGWITADFLYQRACLTRRAMELPDVVWRALADHQPGDAMRLTTLASRASARGRSELAAEFMQRAADCGDPIARQQVALAHSRELVEQGRIDDLRRRAETDEFARLLLAEFLAGEGREQELRKRAAEGNVFAHSRLLRLLEDNGRWDDLAQLADAGDIGAALRLADVLAARGKTAELQRRADAGQHGMADRLQQLRISQETSLEVLRGQLSKNDFVHDVRRRIAELLAGQGHLDELRQLADAQDVSAMKVLAGVLLERRDLEGLRSRSDAGDWAAGRVLADALEEQRRTDDAITVLRKHAGVNDGAAAELCELLAKHQRRTELWAEVGAGTFLAYRIWCSTFGRDGRHPGTS</sequence>
<protein>
    <recommendedName>
        <fullName evidence="2">HTH cro/C1-type domain-containing protein</fullName>
    </recommendedName>
</protein>
<dbReference type="InterPro" id="IPR001387">
    <property type="entry name" value="Cro/C1-type_HTH"/>
</dbReference>
<dbReference type="Gene3D" id="1.25.40.10">
    <property type="entry name" value="Tetratricopeptide repeat domain"/>
    <property type="match status" value="1"/>
</dbReference>
<dbReference type="Proteomes" id="UP000677082">
    <property type="component" value="Unassembled WGS sequence"/>
</dbReference>
<evidence type="ECO:0000313" key="3">
    <source>
        <dbReference type="EMBL" id="GIM97131.1"/>
    </source>
</evidence>
<dbReference type="PROSITE" id="PS50943">
    <property type="entry name" value="HTH_CROC1"/>
    <property type="match status" value="1"/>
</dbReference>
<evidence type="ECO:0000256" key="1">
    <source>
        <dbReference type="SAM" id="MobiDB-lite"/>
    </source>
</evidence>
<reference evidence="3 4" key="1">
    <citation type="submission" date="2021-03" db="EMBL/GenBank/DDBJ databases">
        <title>Whole genome shotgun sequence of Actinoplanes toevensis NBRC 105298.</title>
        <authorList>
            <person name="Komaki H."/>
            <person name="Tamura T."/>
        </authorList>
    </citation>
    <scope>NUCLEOTIDE SEQUENCE [LARGE SCALE GENOMIC DNA]</scope>
    <source>
        <strain evidence="3 4">NBRC 105298</strain>
    </source>
</reference>
<dbReference type="AlphaFoldDB" id="A0A919WBG7"/>
<gene>
    <name evidence="3" type="ORF">Ato02nite_089240</name>
</gene>
<accession>A0A919WBG7</accession>
<feature type="domain" description="HTH cro/C1-type" evidence="2">
    <location>
        <begin position="74"/>
        <end position="108"/>
    </location>
</feature>
<feature type="region of interest" description="Disordered" evidence="1">
    <location>
        <begin position="16"/>
        <end position="36"/>
    </location>
</feature>
<evidence type="ECO:0000313" key="4">
    <source>
        <dbReference type="Proteomes" id="UP000677082"/>
    </source>
</evidence>